<sequence length="451" mass="50991">MLVYCSCILYLTVVLTCPVAEEGKPYNLSHTWTYNENYPLEIAWKEKNNVVAKCSLEKGCTDYENSDVRSSLKRLENSRFISSLLIYKVERRHLHTNLTLIYLGHMALLNQALQTCNMTVFARADRLQCSKLANDIDVLITCRASRIFPEGICQIIVFDHESMSRSTTASSQNNETSVPDVYFDTQCIIALPISKLQLGIHAVSVIVFPNVTNSEDDLRFGTKETVQFKIQKAFKERSICIPTLENDSILVDCEKCAVFPVMLCQVNATQNGKEFSSLDVSHQHEYIDSEHITYNSSCRIRLALSGQLNDSYDLTIRMYQRNTDSAANLVDFHFVFTLGENLTCGHSILMNSLALTCSIQNIFPTALCRFDKINKHVGYDIVGPIIYSQVLSTQPNVSYESTCTVTVSINQDFVGQISILVTMYPDIIECRGDDQCVTQLDFIYDIESFTL</sequence>
<evidence type="ECO:0000313" key="2">
    <source>
        <dbReference type="EMBL" id="KAK0066781.1"/>
    </source>
</evidence>
<organism evidence="2 3">
    <name type="scientific">Biomphalaria pfeifferi</name>
    <name type="common">Bloodfluke planorb</name>
    <name type="synonym">Freshwater snail</name>
    <dbReference type="NCBI Taxonomy" id="112525"/>
    <lineage>
        <taxon>Eukaryota</taxon>
        <taxon>Metazoa</taxon>
        <taxon>Spiralia</taxon>
        <taxon>Lophotrochozoa</taxon>
        <taxon>Mollusca</taxon>
        <taxon>Gastropoda</taxon>
        <taxon>Heterobranchia</taxon>
        <taxon>Euthyneura</taxon>
        <taxon>Panpulmonata</taxon>
        <taxon>Hygrophila</taxon>
        <taxon>Lymnaeoidea</taxon>
        <taxon>Planorbidae</taxon>
        <taxon>Biomphalaria</taxon>
    </lineage>
</organism>
<keyword evidence="1" id="KW-0732">Signal</keyword>
<feature type="chain" id="PRO_5042003093" evidence="1">
    <location>
        <begin position="17"/>
        <end position="451"/>
    </location>
</feature>
<dbReference type="EMBL" id="JASAOG010000009">
    <property type="protein sequence ID" value="KAK0066781.1"/>
    <property type="molecule type" value="Genomic_DNA"/>
</dbReference>
<evidence type="ECO:0000313" key="3">
    <source>
        <dbReference type="Proteomes" id="UP001233172"/>
    </source>
</evidence>
<name>A0AAD8C5K5_BIOPF</name>
<protein>
    <submittedName>
        <fullName evidence="2">Polymorphic transmembrane cluster 2 transmembrane protein 2</fullName>
    </submittedName>
</protein>
<accession>A0AAD8C5K5</accession>
<keyword evidence="2" id="KW-0472">Membrane</keyword>
<feature type="signal peptide" evidence="1">
    <location>
        <begin position="1"/>
        <end position="16"/>
    </location>
</feature>
<dbReference type="AlphaFoldDB" id="A0AAD8C5K5"/>
<keyword evidence="2" id="KW-0812">Transmembrane</keyword>
<gene>
    <name evidence="2" type="ORF">Bpfe_003516</name>
</gene>
<reference evidence="2" key="2">
    <citation type="submission" date="2023-04" db="EMBL/GenBank/DDBJ databases">
        <authorList>
            <person name="Bu L."/>
            <person name="Lu L."/>
            <person name="Laidemitt M.R."/>
            <person name="Zhang S.M."/>
            <person name="Mutuku M."/>
            <person name="Mkoji G."/>
            <person name="Steinauer M."/>
            <person name="Loker E.S."/>
        </authorList>
    </citation>
    <scope>NUCLEOTIDE SEQUENCE</scope>
    <source>
        <strain evidence="2">KasaAsao</strain>
        <tissue evidence="2">Whole Snail</tissue>
    </source>
</reference>
<comment type="caution">
    <text evidence="2">The sequence shown here is derived from an EMBL/GenBank/DDBJ whole genome shotgun (WGS) entry which is preliminary data.</text>
</comment>
<evidence type="ECO:0000256" key="1">
    <source>
        <dbReference type="SAM" id="SignalP"/>
    </source>
</evidence>
<dbReference type="Proteomes" id="UP001233172">
    <property type="component" value="Unassembled WGS sequence"/>
</dbReference>
<reference evidence="2" key="1">
    <citation type="journal article" date="2023" name="PLoS Negl. Trop. Dis.">
        <title>A genome sequence for Biomphalaria pfeifferi, the major vector snail for the human-infecting parasite Schistosoma mansoni.</title>
        <authorList>
            <person name="Bu L."/>
            <person name="Lu L."/>
            <person name="Laidemitt M.R."/>
            <person name="Zhang S.M."/>
            <person name="Mutuku M."/>
            <person name="Mkoji G."/>
            <person name="Steinauer M."/>
            <person name="Loker E.S."/>
        </authorList>
    </citation>
    <scope>NUCLEOTIDE SEQUENCE</scope>
    <source>
        <strain evidence="2">KasaAsao</strain>
    </source>
</reference>
<proteinExistence type="predicted"/>
<keyword evidence="3" id="KW-1185">Reference proteome</keyword>